<dbReference type="Gene3D" id="1.20.1220.20">
    <property type="entry name" value="Uncharcterised protein PF01724"/>
    <property type="match status" value="1"/>
</dbReference>
<dbReference type="STRING" id="1629334.Cva_00130"/>
<sequence length="141" mass="17179">MSSRYETDYYGWVKEQAELLATKRFEELDLPMLEEEILSLAWNQKKYVEYHLKSLIFYLLLWQFQPYWRGREWKGAMSLLRLDLQHELEDNKTLKDNIQDSIKDCYRTSLYRAQRAMGHEDLPAQCPYTFDQIMNDTFYPE</sequence>
<evidence type="ECO:0000313" key="2">
    <source>
        <dbReference type="Proteomes" id="UP000036771"/>
    </source>
</evidence>
<proteinExistence type="predicted"/>
<dbReference type="OrthoDB" id="425753at2"/>
<dbReference type="InterPro" id="IPR002636">
    <property type="entry name" value="DUF29"/>
</dbReference>
<dbReference type="AlphaFoldDB" id="A0A0K8MBE5"/>
<keyword evidence="2" id="KW-1185">Reference proteome</keyword>
<accession>A0A0K8MBE5</accession>
<gene>
    <name evidence="1" type="ORF">Cva_00130</name>
</gene>
<reference evidence="1 2" key="1">
    <citation type="submission" date="2015-03" db="EMBL/GenBank/DDBJ databases">
        <title>Caedibacter varicaedens, whole genome shotgun sequence.</title>
        <authorList>
            <person name="Suzuki H."/>
            <person name="Dapper A.L."/>
            <person name="Gibson A.K."/>
            <person name="Jackson C."/>
            <person name="Lee H."/>
            <person name="Pejaver V.R."/>
            <person name="Doak T."/>
            <person name="Lynch M."/>
        </authorList>
    </citation>
    <scope>NUCLEOTIDE SEQUENCE [LARGE SCALE GENOMIC DNA]</scope>
</reference>
<organism evidence="1 2">
    <name type="scientific">Caedimonas varicaedens</name>
    <dbReference type="NCBI Taxonomy" id="1629334"/>
    <lineage>
        <taxon>Bacteria</taxon>
        <taxon>Pseudomonadati</taxon>
        <taxon>Pseudomonadota</taxon>
        <taxon>Alphaproteobacteria</taxon>
        <taxon>Holosporales</taxon>
        <taxon>Caedimonadaceae</taxon>
        <taxon>Caedimonas</taxon>
    </lineage>
</organism>
<name>A0A0K8MBE5_9PROT</name>
<dbReference type="Pfam" id="PF01724">
    <property type="entry name" value="DUF29"/>
    <property type="match status" value="1"/>
</dbReference>
<dbReference type="EMBL" id="BBVC01000007">
    <property type="protein sequence ID" value="GAO97498.1"/>
    <property type="molecule type" value="Genomic_DNA"/>
</dbReference>
<comment type="caution">
    <text evidence="1">The sequence shown here is derived from an EMBL/GenBank/DDBJ whole genome shotgun (WGS) entry which is preliminary data.</text>
</comment>
<evidence type="ECO:0008006" key="3">
    <source>
        <dbReference type="Google" id="ProtNLM"/>
    </source>
</evidence>
<dbReference type="PANTHER" id="PTHR34235">
    <property type="entry name" value="SLR1203 PROTEIN-RELATED"/>
    <property type="match status" value="1"/>
</dbReference>
<evidence type="ECO:0000313" key="1">
    <source>
        <dbReference type="EMBL" id="GAO97498.1"/>
    </source>
</evidence>
<protein>
    <recommendedName>
        <fullName evidence="3">DUF29 domain-containing protein</fullName>
    </recommendedName>
</protein>
<dbReference type="Proteomes" id="UP000036771">
    <property type="component" value="Unassembled WGS sequence"/>
</dbReference>